<reference evidence="7 8" key="1">
    <citation type="submission" date="2014-12" db="EMBL/GenBank/DDBJ databases">
        <title>16Stimator: statistical estimation of ribosomal gene copy numbers from draft genome assemblies.</title>
        <authorList>
            <person name="Perisin M.A."/>
            <person name="Vetter M."/>
            <person name="Gilbert J.A."/>
            <person name="Bergelson J."/>
        </authorList>
    </citation>
    <scope>NUCLEOTIDE SEQUENCE [LARGE SCALE GENOMIC DNA]</scope>
    <source>
        <strain evidence="7 8">MEJ086</strain>
    </source>
</reference>
<keyword evidence="5 6" id="KW-0119">Carbohydrate metabolism</keyword>
<keyword evidence="3 6" id="KW-0963">Cytoplasm</keyword>
<keyword evidence="4 6" id="KW-0413">Isomerase</keyword>
<feature type="binding site" evidence="6">
    <location>
        <position position="28"/>
    </location>
    <ligand>
        <name>substrate</name>
    </ligand>
</feature>
<dbReference type="GO" id="GO:0048029">
    <property type="term" value="F:monosaccharide binding"/>
    <property type="evidence" value="ECO:0007669"/>
    <property type="project" value="InterPro"/>
</dbReference>
<dbReference type="InterPro" id="IPR023064">
    <property type="entry name" value="D-ribose_pyranase"/>
</dbReference>
<accession>A0A0D0JEA0</accession>
<dbReference type="HAMAP" id="MF_01661">
    <property type="entry name" value="D_rib_pyranase"/>
    <property type="match status" value="1"/>
</dbReference>
<dbReference type="RefSeq" id="WP_042552732.1">
    <property type="nucleotide sequence ID" value="NZ_JXQW01000008.1"/>
</dbReference>
<dbReference type="OrthoDB" id="9805009at2"/>
<dbReference type="PANTHER" id="PTHR37831:SF1">
    <property type="entry name" value="D-RIBOSE PYRANASE"/>
    <property type="match status" value="1"/>
</dbReference>
<comment type="subunit">
    <text evidence="6">Homodecamer.</text>
</comment>
<protein>
    <recommendedName>
        <fullName evidence="2 6">D-ribose pyranase</fullName>
        <ecNumber evidence="2 6">5.4.99.62</ecNumber>
    </recommendedName>
</protein>
<dbReference type="InterPro" id="IPR007721">
    <property type="entry name" value="RbsD_FucU"/>
</dbReference>
<dbReference type="EMBL" id="JXQW01000008">
    <property type="protein sequence ID" value="KIQ04325.1"/>
    <property type="molecule type" value="Genomic_DNA"/>
</dbReference>
<comment type="similarity">
    <text evidence="6">Belongs to the RbsD / FucU family. RbsD subfamily.</text>
</comment>
<dbReference type="GO" id="GO:0062193">
    <property type="term" value="F:D-ribose pyranase activity"/>
    <property type="evidence" value="ECO:0007669"/>
    <property type="project" value="UniProtKB-EC"/>
</dbReference>
<dbReference type="AlphaFoldDB" id="A0A0D0JEA0"/>
<evidence type="ECO:0000256" key="5">
    <source>
        <dbReference type="ARBA" id="ARBA00023277"/>
    </source>
</evidence>
<sequence length="134" mass="14090">MKKTPLLNAALSAAIARLGHGDIIVIGDAGMPVPPGTPCIDLALTAGVPDFVTTLRVVLSEMQVQGHLLARETLDVAPLALEAIESLTAQGELGERQLVSHDELKVACARARVQIRTGECRPYSNIALIAGVTF</sequence>
<dbReference type="GO" id="GO:0019303">
    <property type="term" value="P:D-ribose catabolic process"/>
    <property type="evidence" value="ECO:0007669"/>
    <property type="project" value="UniProtKB-UniRule"/>
</dbReference>
<comment type="function">
    <text evidence="6">Catalyzes the interconversion of beta-pyran and beta-furan forms of D-ribose.</text>
</comment>
<dbReference type="Gene3D" id="3.40.1650.10">
    <property type="entry name" value="RbsD-like domain"/>
    <property type="match status" value="1"/>
</dbReference>
<comment type="pathway">
    <text evidence="6">Carbohydrate metabolism; D-ribose degradation; D-ribose 5-phosphate from beta-D-ribopyranose: step 1/2.</text>
</comment>
<gene>
    <name evidence="6" type="primary">rbsD</name>
    <name evidence="7" type="ORF">RU08_05100</name>
</gene>
<dbReference type="EC" id="5.4.99.62" evidence="2 6"/>
<dbReference type="InterPro" id="IPR023750">
    <property type="entry name" value="RbsD-like_sf"/>
</dbReference>
<evidence type="ECO:0000256" key="2">
    <source>
        <dbReference type="ARBA" id="ARBA00012862"/>
    </source>
</evidence>
<evidence type="ECO:0000313" key="7">
    <source>
        <dbReference type="EMBL" id="KIQ04325.1"/>
    </source>
</evidence>
<name>A0A0D0JEA0_9PSED</name>
<dbReference type="SUPFAM" id="SSF102546">
    <property type="entry name" value="RbsD-like"/>
    <property type="match status" value="1"/>
</dbReference>
<dbReference type="NCBIfam" id="NF008761">
    <property type="entry name" value="PRK11797.1"/>
    <property type="match status" value="1"/>
</dbReference>
<evidence type="ECO:0000256" key="6">
    <source>
        <dbReference type="HAMAP-Rule" id="MF_01661"/>
    </source>
</evidence>
<feature type="active site" description="Proton donor" evidence="6">
    <location>
        <position position="20"/>
    </location>
</feature>
<evidence type="ECO:0000313" key="8">
    <source>
        <dbReference type="Proteomes" id="UP000032068"/>
    </source>
</evidence>
<feature type="binding site" evidence="6">
    <location>
        <position position="101"/>
    </location>
    <ligand>
        <name>substrate</name>
    </ligand>
</feature>
<comment type="subcellular location">
    <subcellularLocation>
        <location evidence="6">Cytoplasm</location>
    </subcellularLocation>
</comment>
<evidence type="ECO:0000256" key="3">
    <source>
        <dbReference type="ARBA" id="ARBA00022490"/>
    </source>
</evidence>
<dbReference type="Proteomes" id="UP000032068">
    <property type="component" value="Unassembled WGS sequence"/>
</dbReference>
<dbReference type="PANTHER" id="PTHR37831">
    <property type="entry name" value="D-RIBOSE PYRANASE"/>
    <property type="match status" value="1"/>
</dbReference>
<dbReference type="Pfam" id="PF05025">
    <property type="entry name" value="RbsD_FucU"/>
    <property type="match status" value="1"/>
</dbReference>
<dbReference type="GO" id="GO:0005829">
    <property type="term" value="C:cytosol"/>
    <property type="evidence" value="ECO:0007669"/>
    <property type="project" value="TreeGrafter"/>
</dbReference>
<evidence type="ECO:0000256" key="4">
    <source>
        <dbReference type="ARBA" id="ARBA00023235"/>
    </source>
</evidence>
<feature type="binding site" evidence="6">
    <location>
        <begin position="123"/>
        <end position="125"/>
    </location>
    <ligand>
        <name>substrate</name>
    </ligand>
</feature>
<organism evidence="7 8">
    <name type="scientific">Pseudomonas fulva</name>
    <dbReference type="NCBI Taxonomy" id="47880"/>
    <lineage>
        <taxon>Bacteria</taxon>
        <taxon>Pseudomonadati</taxon>
        <taxon>Pseudomonadota</taxon>
        <taxon>Gammaproteobacteria</taxon>
        <taxon>Pseudomonadales</taxon>
        <taxon>Pseudomonadaceae</taxon>
        <taxon>Pseudomonas</taxon>
    </lineage>
</organism>
<proteinExistence type="inferred from homology"/>
<evidence type="ECO:0000256" key="1">
    <source>
        <dbReference type="ARBA" id="ARBA00000223"/>
    </source>
</evidence>
<comment type="catalytic activity">
    <reaction evidence="1 6">
        <text>beta-D-ribopyranose = beta-D-ribofuranose</text>
        <dbReference type="Rhea" id="RHEA:25432"/>
        <dbReference type="ChEBI" id="CHEBI:27476"/>
        <dbReference type="ChEBI" id="CHEBI:47002"/>
        <dbReference type="EC" id="5.4.99.62"/>
    </reaction>
</comment>
<dbReference type="GO" id="GO:0016872">
    <property type="term" value="F:intramolecular lyase activity"/>
    <property type="evidence" value="ECO:0007669"/>
    <property type="project" value="UniProtKB-UniRule"/>
</dbReference>
<comment type="caution">
    <text evidence="7">The sequence shown here is derived from an EMBL/GenBank/DDBJ whole genome shotgun (WGS) entry which is preliminary data.</text>
</comment>
<dbReference type="UniPathway" id="UPA00916">
    <property type="reaction ID" value="UER00888"/>
</dbReference>